<proteinExistence type="predicted"/>
<dbReference type="RefSeq" id="WP_074224481.1">
    <property type="nucleotide sequence ID" value="NZ_FSRC01000001.1"/>
</dbReference>
<dbReference type="Proteomes" id="UP000185221">
    <property type="component" value="Unassembled WGS sequence"/>
</dbReference>
<accession>A0A1N6E6Y3</accession>
<reference evidence="3" key="1">
    <citation type="submission" date="2016-11" db="EMBL/GenBank/DDBJ databases">
        <authorList>
            <person name="Varghese N."/>
            <person name="Submissions S."/>
        </authorList>
    </citation>
    <scope>NUCLEOTIDE SEQUENCE [LARGE SCALE GENOMIC DNA]</scope>
    <source>
        <strain evidence="3">DSM 15292</strain>
    </source>
</reference>
<feature type="signal peptide" evidence="1">
    <location>
        <begin position="1"/>
        <end position="19"/>
    </location>
</feature>
<sequence length="212" mass="24649">MKILLLFLSLGISALPSHSQTFQEWWNQKKTQQKYLAEQIAALQAYGRVLKEGYEVVSQGLDLIRSITGEDMALHQTHFTSFSTINPHLRDHHAIEKTSLLYAEINQLNQLVPNKYFRQFLFTDAEEKFILQIVQGLKEDSDQLFESQQNLLAKDLLNLNDTDRMEQLTQIQLQMQKIHAAALQLFQDCQSLGYSRQRAIQALEQRKKIHVH</sequence>
<dbReference type="STRING" id="226505.SAMN05444394_1785"/>
<feature type="chain" id="PRO_5009935577" description="TerB family tellurite resistance protein" evidence="1">
    <location>
        <begin position="20"/>
        <end position="212"/>
    </location>
</feature>
<protein>
    <recommendedName>
        <fullName evidence="4">TerB family tellurite resistance protein</fullName>
    </recommendedName>
</protein>
<dbReference type="AlphaFoldDB" id="A0A1N6E6Y3"/>
<evidence type="ECO:0008006" key="4">
    <source>
        <dbReference type="Google" id="ProtNLM"/>
    </source>
</evidence>
<keyword evidence="1" id="KW-0732">Signal</keyword>
<gene>
    <name evidence="2" type="ORF">SAMN05444394_1785</name>
</gene>
<dbReference type="EMBL" id="FSRC01000001">
    <property type="protein sequence ID" value="SIN78741.1"/>
    <property type="molecule type" value="Genomic_DNA"/>
</dbReference>
<keyword evidence="3" id="KW-1185">Reference proteome</keyword>
<evidence type="ECO:0000256" key="1">
    <source>
        <dbReference type="SAM" id="SignalP"/>
    </source>
</evidence>
<dbReference type="OrthoDB" id="673795at2"/>
<organism evidence="2 3">
    <name type="scientific">Algoriphagus halophilus</name>
    <dbReference type="NCBI Taxonomy" id="226505"/>
    <lineage>
        <taxon>Bacteria</taxon>
        <taxon>Pseudomonadati</taxon>
        <taxon>Bacteroidota</taxon>
        <taxon>Cytophagia</taxon>
        <taxon>Cytophagales</taxon>
        <taxon>Cyclobacteriaceae</taxon>
        <taxon>Algoriphagus</taxon>
    </lineage>
</organism>
<evidence type="ECO:0000313" key="3">
    <source>
        <dbReference type="Proteomes" id="UP000185221"/>
    </source>
</evidence>
<evidence type="ECO:0000313" key="2">
    <source>
        <dbReference type="EMBL" id="SIN78741.1"/>
    </source>
</evidence>
<name>A0A1N6E6Y3_9BACT</name>